<reference evidence="7" key="2">
    <citation type="submission" date="2015-06" db="UniProtKB">
        <authorList>
            <consortium name="EnsemblPlants"/>
        </authorList>
    </citation>
    <scope>IDENTIFICATION</scope>
</reference>
<feature type="region of interest" description="Disordered" evidence="3">
    <location>
        <begin position="675"/>
        <end position="726"/>
    </location>
</feature>
<dbReference type="EnsemblPlants" id="ORUFI08G24560.1">
    <property type="protein sequence ID" value="ORUFI08G24560.1"/>
    <property type="gene ID" value="ORUFI08G24560"/>
</dbReference>
<evidence type="ECO:0000256" key="2">
    <source>
        <dbReference type="ARBA" id="ARBA00022821"/>
    </source>
</evidence>
<reference evidence="8" key="1">
    <citation type="submission" date="2013-06" db="EMBL/GenBank/DDBJ databases">
        <authorList>
            <person name="Zhao Q."/>
        </authorList>
    </citation>
    <scope>NUCLEOTIDE SEQUENCE</scope>
    <source>
        <strain evidence="8">cv. W1943</strain>
    </source>
</reference>
<evidence type="ECO:0000313" key="8">
    <source>
        <dbReference type="Proteomes" id="UP000008022"/>
    </source>
</evidence>
<accession>A0A0E0QLU8</accession>
<feature type="domain" description="Disease resistance R13L4/SHOC-2-like LRR" evidence="6">
    <location>
        <begin position="516"/>
        <end position="667"/>
    </location>
</feature>
<sequence length="822" mass="93933">MGGIGKTTLVKSIYQSSELEKLGFERRAWVTVLRPFQPTELLRSLAQRLVKDSPGKKVESILGLARSGLSTMGSEELIDKLKQDLTGKKYLVVLDDLSTTAESDSIIKNLPINNNGSRIILTTRFKHVAEHCSKKEMNMHNIEGLTDRDALELFLTKVRMDGDESELKPDLKEEAKIIINNCDQHPLAVATVAGFLSARPRNIIEWRKHSDHISDHPRLEMILKSSYDGLTYHLKSCFLYLSIFPKDHDIRYRRLLRRWTAEGYSGATRNRSNEKEAEEQFTALLNKSMIQQSKTIASGKTGFYQVHDLMREIIISKSEEENLVLVLDDHVTSHSKDKVRHLVVSKRWSREKKNDMQNIVDVSHIRSLTVFGEWRSFFLSKKMRMLRVLDLEDAKGLQDPDLVPIGKLRHLKYLSLRRSFGILNLPNSFGNLLNLETLDIRGTCVMKLPATIGRLQNLKYLYAGILPADEDDIRSSVLISTILEEYRGYRTDPKGVTIRTFVSYIMLFVTAWLRNLDVCGVKVTRGIGRLRSIHTLSIVNIARGKALLKNLKKLTQLRKLGVSGINKNNCKELCSAIAGHGRLQSLLLRAEGKVGLEGCLDNMSQPPKDLKSLQLYGNLVTLPEWIKNLEILQKLSLRNTNLKADATMEVLGNLPMLAILRLQDNAILQLQEELQNEQGEENELRNEQSEENELRNERSDENEQSKENELQNERSEENEQSEENEFRNELHFHPRCFTSLTALEFISWYDLKSVIFEQGATPKLEVLLVDHCWSIDQGGFIGIESLATLKEVSLQGEYNTKFKEELQQKLHMNKAKPNLKIL</sequence>
<dbReference type="Gene3D" id="1.10.8.430">
    <property type="entry name" value="Helical domain of apoptotic protease-activating factors"/>
    <property type="match status" value="1"/>
</dbReference>
<organism evidence="7 8">
    <name type="scientific">Oryza rufipogon</name>
    <name type="common">Brownbeard rice</name>
    <name type="synonym">Asian wild rice</name>
    <dbReference type="NCBI Taxonomy" id="4529"/>
    <lineage>
        <taxon>Eukaryota</taxon>
        <taxon>Viridiplantae</taxon>
        <taxon>Streptophyta</taxon>
        <taxon>Embryophyta</taxon>
        <taxon>Tracheophyta</taxon>
        <taxon>Spermatophyta</taxon>
        <taxon>Magnoliopsida</taxon>
        <taxon>Liliopsida</taxon>
        <taxon>Poales</taxon>
        <taxon>Poaceae</taxon>
        <taxon>BOP clade</taxon>
        <taxon>Oryzoideae</taxon>
        <taxon>Oryzeae</taxon>
        <taxon>Oryzinae</taxon>
        <taxon>Oryza</taxon>
    </lineage>
</organism>
<dbReference type="SUPFAM" id="SSF52540">
    <property type="entry name" value="P-loop containing nucleoside triphosphate hydrolases"/>
    <property type="match status" value="1"/>
</dbReference>
<evidence type="ECO:0000313" key="7">
    <source>
        <dbReference type="EnsemblPlants" id="ORUFI08G24560.1"/>
    </source>
</evidence>
<dbReference type="InterPro" id="IPR055414">
    <property type="entry name" value="LRR_R13L4/SHOC2-like"/>
</dbReference>
<dbReference type="GO" id="GO:0042742">
    <property type="term" value="P:defense response to bacterium"/>
    <property type="evidence" value="ECO:0007669"/>
    <property type="project" value="UniProtKB-ARBA"/>
</dbReference>
<dbReference type="Gramene" id="ORUFI08G24560.1">
    <property type="protein sequence ID" value="ORUFI08G24560.1"/>
    <property type="gene ID" value="ORUFI08G24560"/>
</dbReference>
<dbReference type="InterPro" id="IPR027417">
    <property type="entry name" value="P-loop_NTPase"/>
</dbReference>
<dbReference type="Pfam" id="PF00931">
    <property type="entry name" value="NB-ARC"/>
    <property type="match status" value="1"/>
</dbReference>
<dbReference type="STRING" id="4529.A0A0E0QLU8"/>
<keyword evidence="1" id="KW-0677">Repeat</keyword>
<dbReference type="SUPFAM" id="SSF52047">
    <property type="entry name" value="RNI-like"/>
    <property type="match status" value="1"/>
</dbReference>
<dbReference type="Gene3D" id="3.80.10.10">
    <property type="entry name" value="Ribonuclease Inhibitor"/>
    <property type="match status" value="1"/>
</dbReference>
<dbReference type="InterPro" id="IPR002182">
    <property type="entry name" value="NB-ARC"/>
</dbReference>
<dbReference type="HOGENOM" id="CLU_000837_25_4_1"/>
<dbReference type="InterPro" id="IPR042197">
    <property type="entry name" value="Apaf_helical"/>
</dbReference>
<dbReference type="GO" id="GO:0009626">
    <property type="term" value="P:plant-type hypersensitive response"/>
    <property type="evidence" value="ECO:0007669"/>
    <property type="project" value="UniProtKB-ARBA"/>
</dbReference>
<dbReference type="Gene3D" id="1.10.10.10">
    <property type="entry name" value="Winged helix-like DNA-binding domain superfamily/Winged helix DNA-binding domain"/>
    <property type="match status" value="1"/>
</dbReference>
<dbReference type="InterPro" id="IPR058922">
    <property type="entry name" value="WHD_DRP"/>
</dbReference>
<dbReference type="OMA" id="QADHAFI"/>
<dbReference type="InterPro" id="IPR036388">
    <property type="entry name" value="WH-like_DNA-bd_sf"/>
</dbReference>
<name>A0A0E0QLU8_ORYRU</name>
<evidence type="ECO:0000259" key="6">
    <source>
        <dbReference type="Pfam" id="PF23598"/>
    </source>
</evidence>
<dbReference type="Proteomes" id="UP000008022">
    <property type="component" value="Unassembled WGS sequence"/>
</dbReference>
<feature type="domain" description="Disease resistance R13L4/SHOC-2-like LRR" evidence="6">
    <location>
        <begin position="364"/>
        <end position="464"/>
    </location>
</feature>
<proteinExistence type="predicted"/>
<feature type="domain" description="NB-ARC" evidence="4">
    <location>
        <begin position="1"/>
        <end position="160"/>
    </location>
</feature>
<keyword evidence="2" id="KW-0611">Plant defense</keyword>
<dbReference type="GO" id="GO:0043531">
    <property type="term" value="F:ADP binding"/>
    <property type="evidence" value="ECO:0007669"/>
    <property type="project" value="InterPro"/>
</dbReference>
<dbReference type="GO" id="GO:0002758">
    <property type="term" value="P:innate immune response-activating signaling pathway"/>
    <property type="evidence" value="ECO:0007669"/>
    <property type="project" value="UniProtKB-ARBA"/>
</dbReference>
<dbReference type="FunFam" id="1.10.10.10:FF:000322">
    <property type="entry name" value="Probable disease resistance protein At1g63360"/>
    <property type="match status" value="1"/>
</dbReference>
<evidence type="ECO:0000259" key="4">
    <source>
        <dbReference type="Pfam" id="PF00931"/>
    </source>
</evidence>
<protein>
    <submittedName>
        <fullName evidence="7">Uncharacterized protein</fullName>
    </submittedName>
</protein>
<dbReference type="eggNOG" id="KOG4658">
    <property type="taxonomic scope" value="Eukaryota"/>
</dbReference>
<dbReference type="Pfam" id="PF23598">
    <property type="entry name" value="LRR_14"/>
    <property type="match status" value="2"/>
</dbReference>
<feature type="domain" description="Disease resistance protein winged helix" evidence="5">
    <location>
        <begin position="243"/>
        <end position="314"/>
    </location>
</feature>
<dbReference type="Pfam" id="PF23559">
    <property type="entry name" value="WHD_DRP"/>
    <property type="match status" value="1"/>
</dbReference>
<keyword evidence="8" id="KW-1185">Reference proteome</keyword>
<evidence type="ECO:0000259" key="5">
    <source>
        <dbReference type="Pfam" id="PF23559"/>
    </source>
</evidence>
<dbReference type="PANTHER" id="PTHR23155:SF1114">
    <property type="entry name" value="OS02G0475500 PROTEIN"/>
    <property type="match status" value="1"/>
</dbReference>
<dbReference type="PANTHER" id="PTHR23155">
    <property type="entry name" value="DISEASE RESISTANCE PROTEIN RP"/>
    <property type="match status" value="1"/>
</dbReference>
<evidence type="ECO:0000256" key="1">
    <source>
        <dbReference type="ARBA" id="ARBA00022737"/>
    </source>
</evidence>
<dbReference type="AlphaFoldDB" id="A0A0E0QLU8"/>
<dbReference type="Gene3D" id="3.40.50.300">
    <property type="entry name" value="P-loop containing nucleotide triphosphate hydrolases"/>
    <property type="match status" value="1"/>
</dbReference>
<dbReference type="InterPro" id="IPR044974">
    <property type="entry name" value="Disease_R_plants"/>
</dbReference>
<evidence type="ECO:0000256" key="3">
    <source>
        <dbReference type="SAM" id="MobiDB-lite"/>
    </source>
</evidence>
<dbReference type="InterPro" id="IPR032675">
    <property type="entry name" value="LRR_dom_sf"/>
</dbReference>
<feature type="compositionally biased region" description="Basic and acidic residues" evidence="3">
    <location>
        <begin position="682"/>
        <end position="717"/>
    </location>
</feature>